<dbReference type="GO" id="GO:0005737">
    <property type="term" value="C:cytoplasm"/>
    <property type="evidence" value="ECO:0007669"/>
    <property type="project" value="UniProtKB-SubCell"/>
</dbReference>
<dbReference type="PANTHER" id="PTHR11735:SF6">
    <property type="entry name" value="TRNA N6-ADENOSINE THREONYLCARBAMOYLTRANSFERASE, MITOCHONDRIAL"/>
    <property type="match status" value="1"/>
</dbReference>
<dbReference type="Proteomes" id="UP000034050">
    <property type="component" value="Unassembled WGS sequence"/>
</dbReference>
<dbReference type="AlphaFoldDB" id="A0A0G1FFL0"/>
<dbReference type="PATRIC" id="fig|1618446.3.peg.1293"/>
<feature type="domain" description="Gcp-like" evidence="3">
    <location>
        <begin position="100"/>
        <end position="150"/>
    </location>
</feature>
<evidence type="ECO:0000313" key="4">
    <source>
        <dbReference type="EMBL" id="KKS85633.1"/>
    </source>
</evidence>
<keyword evidence="1" id="KW-0479">Metal-binding</keyword>
<comment type="subcellular location">
    <subcellularLocation>
        <location evidence="1">Cytoplasm</location>
    </subcellularLocation>
</comment>
<dbReference type="GO" id="GO:0005506">
    <property type="term" value="F:iron ion binding"/>
    <property type="evidence" value="ECO:0007669"/>
    <property type="project" value="UniProtKB-UniRule"/>
</dbReference>
<dbReference type="GO" id="GO:0002949">
    <property type="term" value="P:tRNA threonylcarbamoyladenosine modification"/>
    <property type="evidence" value="ECO:0007669"/>
    <property type="project" value="UniProtKB-UniRule"/>
</dbReference>
<accession>A0A0G1FFL0</accession>
<comment type="caution">
    <text evidence="1">Lacks conserved residue(s) required for the propagation of feature annotation.</text>
</comment>
<dbReference type="PANTHER" id="PTHR11735">
    <property type="entry name" value="TRNA N6-ADENOSINE THREONYLCARBAMOYLTRANSFERASE"/>
    <property type="match status" value="1"/>
</dbReference>
<comment type="catalytic activity">
    <reaction evidence="1">
        <text>L-threonylcarbamoyladenylate + adenosine(37) in tRNA = N(6)-L-threonylcarbamoyladenosine(37) in tRNA + AMP + H(+)</text>
        <dbReference type="Rhea" id="RHEA:37059"/>
        <dbReference type="Rhea" id="RHEA-COMP:10162"/>
        <dbReference type="Rhea" id="RHEA-COMP:10163"/>
        <dbReference type="ChEBI" id="CHEBI:15378"/>
        <dbReference type="ChEBI" id="CHEBI:73682"/>
        <dbReference type="ChEBI" id="CHEBI:74411"/>
        <dbReference type="ChEBI" id="CHEBI:74418"/>
        <dbReference type="ChEBI" id="CHEBI:456215"/>
        <dbReference type="EC" id="2.3.1.234"/>
    </reaction>
</comment>
<keyword evidence="1" id="KW-0808">Transferase</keyword>
<proteinExistence type="inferred from homology"/>
<dbReference type="Gene3D" id="3.30.420.40">
    <property type="match status" value="2"/>
</dbReference>
<feature type="binding site" evidence="1">
    <location>
        <position position="392"/>
    </location>
    <ligand>
        <name>Fe cation</name>
        <dbReference type="ChEBI" id="CHEBI:24875"/>
    </ligand>
</feature>
<evidence type="ECO:0000256" key="2">
    <source>
        <dbReference type="SAM" id="MobiDB-lite"/>
    </source>
</evidence>
<feature type="binding site" evidence="1">
    <location>
        <position position="237"/>
    </location>
    <ligand>
        <name>substrate</name>
    </ligand>
</feature>
<comment type="caution">
    <text evidence="4">The sequence shown here is derived from an EMBL/GenBank/DDBJ whole genome shotgun (WGS) entry which is preliminary data.</text>
</comment>
<keyword evidence="1" id="KW-0819">tRNA processing</keyword>
<dbReference type="SUPFAM" id="SSF53067">
    <property type="entry name" value="Actin-like ATPase domain"/>
    <property type="match status" value="2"/>
</dbReference>
<dbReference type="Pfam" id="PF00814">
    <property type="entry name" value="TsaD"/>
    <property type="match status" value="3"/>
</dbReference>
<dbReference type="EC" id="2.3.1.234" evidence="1"/>
<feature type="compositionally biased region" description="Polar residues" evidence="2">
    <location>
        <begin position="304"/>
        <end position="314"/>
    </location>
</feature>
<dbReference type="InterPro" id="IPR022450">
    <property type="entry name" value="TsaD"/>
</dbReference>
<keyword evidence="1" id="KW-0963">Cytoplasm</keyword>
<comment type="cofactor">
    <cofactor evidence="1">
        <name>Fe(2+)</name>
        <dbReference type="ChEBI" id="CHEBI:29033"/>
    </cofactor>
    <text evidence="1">Binds 1 Fe(2+) ion per subunit.</text>
</comment>
<sequence>MKILGIESSCDETAAAVVEDLSAGRQVELKILTNVIASSTLMHRKYGGIVPEVAARKQVASIIPVLTEALTPFISNQQFSSKGRSAFGGNNATIKQSFIPDIDAIAVTVGPGLIGSLLIGVETAKTLAFAWNKPIIPVNHVIAHMYANFIFPVIPSEVEESLSTNFDAKDSSTSLRSARNDNTKFPAISLVVSGGHTELFLMTDEKTLKWLGGTLDDAAGEAFDKTARLLGFENKGGPAIQQAAQEFIDHNSPSSPVTLPRPLMDDSLNFSFSGLKTAILREVNNYFSRHSGKPEGTHLPAGRQVQNPKQNRSWTSQDDNFINMLAFETQEAITDVLVAKTLKAAQKHNAKSILISGGVAANTRLRQKFQLSIINSQLSISLFIPPVSLCTDNAVYIAAFAYFHNQTVDWRKISAQPDLTVEV</sequence>
<feature type="binding site" evidence="1">
    <location>
        <position position="224"/>
    </location>
    <ligand>
        <name>substrate</name>
    </ligand>
</feature>
<keyword evidence="1" id="KW-0408">Iron</keyword>
<name>A0A0G1FFL0_9BACT</name>
<comment type="function">
    <text evidence="1">Required for the formation of a threonylcarbamoyl group on adenosine at position 37 (t(6)A37) in tRNAs that read codons beginning with adenine. Is involved in the transfer of the threonylcarbamoyl moiety of threonylcarbamoyl-AMP (TC-AMP) to the N6 group of A37, together with TsaE and TsaB. TsaD likely plays a direct catalytic role in this reaction.</text>
</comment>
<dbReference type="InterPro" id="IPR017860">
    <property type="entry name" value="Peptidase_M22_CS"/>
</dbReference>
<dbReference type="HAMAP" id="MF_01445">
    <property type="entry name" value="TsaD"/>
    <property type="match status" value="1"/>
</dbReference>
<feature type="region of interest" description="Disordered" evidence="2">
    <location>
        <begin position="293"/>
        <end position="314"/>
    </location>
</feature>
<feature type="binding site" evidence="1">
    <location>
        <position position="144"/>
    </location>
    <ligand>
        <name>Fe cation</name>
        <dbReference type="ChEBI" id="CHEBI:24875"/>
    </ligand>
</feature>
<organism evidence="4 5">
    <name type="scientific">Candidatus Gottesmanbacteria bacterium GW2011_GWB1_43_11</name>
    <dbReference type="NCBI Taxonomy" id="1618446"/>
    <lineage>
        <taxon>Bacteria</taxon>
        <taxon>Candidatus Gottesmaniibacteriota</taxon>
    </lineage>
</organism>
<feature type="binding site" evidence="1">
    <location>
        <begin position="191"/>
        <end position="195"/>
    </location>
    <ligand>
        <name>substrate</name>
    </ligand>
</feature>
<evidence type="ECO:0000256" key="1">
    <source>
        <dbReference type="HAMAP-Rule" id="MF_01445"/>
    </source>
</evidence>
<dbReference type="GO" id="GO:0061711">
    <property type="term" value="F:tRNA N(6)-L-threonylcarbamoyladenine synthase activity"/>
    <property type="evidence" value="ECO:0007669"/>
    <property type="project" value="UniProtKB-EC"/>
</dbReference>
<dbReference type="STRING" id="1618446.UV61_C0016G0005"/>
<dbReference type="EMBL" id="LCFD01000016">
    <property type="protein sequence ID" value="KKS85633.1"/>
    <property type="molecule type" value="Genomic_DNA"/>
</dbReference>
<feature type="domain" description="Gcp-like" evidence="3">
    <location>
        <begin position="30"/>
        <end position="71"/>
    </location>
</feature>
<dbReference type="PROSITE" id="PS01016">
    <property type="entry name" value="GLYCOPROTEASE"/>
    <property type="match status" value="1"/>
</dbReference>
<protein>
    <recommendedName>
        <fullName evidence="1">tRNA N6-adenosine threonylcarbamoyltransferase</fullName>
        <ecNumber evidence="1">2.3.1.234</ecNumber>
    </recommendedName>
    <alternativeName>
        <fullName evidence="1">N6-L-threonylcarbamoyladenine synthase</fullName>
        <shortName evidence="1">t(6)A synthase</shortName>
    </alternativeName>
    <alternativeName>
        <fullName evidence="1">t(6)A37 threonylcarbamoyladenosine biosynthesis protein TsaD</fullName>
    </alternativeName>
    <alternativeName>
        <fullName evidence="1">tRNA threonylcarbamoyladenosine biosynthesis protein TsaD</fullName>
    </alternativeName>
</protein>
<keyword evidence="1" id="KW-0012">Acyltransferase</keyword>
<reference evidence="4 5" key="1">
    <citation type="journal article" date="2015" name="Nature">
        <title>rRNA introns, odd ribosomes, and small enigmatic genomes across a large radiation of phyla.</title>
        <authorList>
            <person name="Brown C.T."/>
            <person name="Hug L.A."/>
            <person name="Thomas B.C."/>
            <person name="Sharon I."/>
            <person name="Castelle C.J."/>
            <person name="Singh A."/>
            <person name="Wilkins M.J."/>
            <person name="Williams K.H."/>
            <person name="Banfield J.F."/>
        </authorList>
    </citation>
    <scope>NUCLEOTIDE SEQUENCE [LARGE SCALE GENOMIC DNA]</scope>
</reference>
<feature type="binding site" evidence="1">
    <location>
        <position position="362"/>
    </location>
    <ligand>
        <name>substrate</name>
    </ligand>
</feature>
<comment type="similarity">
    <text evidence="1">Belongs to the KAE1 / TsaD family.</text>
</comment>
<evidence type="ECO:0000313" key="5">
    <source>
        <dbReference type="Proteomes" id="UP000034050"/>
    </source>
</evidence>
<feature type="domain" description="Gcp-like" evidence="3">
    <location>
        <begin position="178"/>
        <end position="398"/>
    </location>
</feature>
<evidence type="ECO:0000259" key="3">
    <source>
        <dbReference type="Pfam" id="PF00814"/>
    </source>
</evidence>
<dbReference type="InterPro" id="IPR000905">
    <property type="entry name" value="Gcp-like_dom"/>
</dbReference>
<feature type="binding site" evidence="1">
    <location>
        <position position="140"/>
    </location>
    <ligand>
        <name>Fe cation</name>
        <dbReference type="ChEBI" id="CHEBI:24875"/>
    </ligand>
</feature>
<gene>
    <name evidence="1" type="primary">tsaD</name>
    <name evidence="4" type="ORF">UV61_C0016G0005</name>
</gene>
<dbReference type="InterPro" id="IPR043129">
    <property type="entry name" value="ATPase_NBD"/>
</dbReference>